<protein>
    <recommendedName>
        <fullName evidence="1">Molybdopterin-guanine dinucleotide biosynthesis protein B (MobB) domain-containing protein</fullName>
    </recommendedName>
</protein>
<reference evidence="3" key="1">
    <citation type="journal article" date="2019" name="Microbiology">
        <title>Complete Genome Sequence of an Uncultured Bacterium of the Candidate Phylum Bipolaricaulota.</title>
        <authorList>
            <person name="Kadnikov V.V."/>
            <person name="Mardanov A.V."/>
            <person name="Beletsky A.V."/>
            <person name="Frank Y.A."/>
            <person name="Karnachuk O.V."/>
            <person name="Ravin N.V."/>
        </authorList>
    </citation>
    <scope>NUCLEOTIDE SEQUENCE [LARGE SCALE GENOMIC DNA]</scope>
</reference>
<dbReference type="NCBIfam" id="TIGR00176">
    <property type="entry name" value="mobB"/>
    <property type="match status" value="1"/>
</dbReference>
<dbReference type="EMBL" id="CP046457">
    <property type="protein sequence ID" value="QGT99097.1"/>
    <property type="molecule type" value="Genomic_DNA"/>
</dbReference>
<dbReference type="OrthoDB" id="9786803at2"/>
<dbReference type="CDD" id="cd03116">
    <property type="entry name" value="MobB"/>
    <property type="match status" value="1"/>
</dbReference>
<dbReference type="PANTHER" id="PTHR40072:SF1">
    <property type="entry name" value="MOLYBDOPTERIN-GUANINE DINUCLEOTIDE BIOSYNTHESIS ADAPTER PROTEIN"/>
    <property type="match status" value="1"/>
</dbReference>
<dbReference type="GO" id="GO:0005525">
    <property type="term" value="F:GTP binding"/>
    <property type="evidence" value="ECO:0007669"/>
    <property type="project" value="InterPro"/>
</dbReference>
<dbReference type="AlphaFoldDB" id="A0A6I6D9F3"/>
<proteinExistence type="predicted"/>
<organism evidence="2 3">
    <name type="scientific">Candidatus Syntrophocurvum alkaliphilum</name>
    <dbReference type="NCBI Taxonomy" id="2293317"/>
    <lineage>
        <taxon>Bacteria</taxon>
        <taxon>Bacillati</taxon>
        <taxon>Bacillota</taxon>
        <taxon>Clostridia</taxon>
        <taxon>Eubacteriales</taxon>
        <taxon>Syntrophomonadaceae</taxon>
        <taxon>Candidatus Syntrophocurvum</taxon>
    </lineage>
</organism>
<name>A0A6I6D9F3_9FIRM</name>
<dbReference type="PANTHER" id="PTHR40072">
    <property type="entry name" value="MOLYBDOPTERIN-GUANINE DINUCLEOTIDE BIOSYNTHESIS ADAPTER PROTEIN-RELATED"/>
    <property type="match status" value="1"/>
</dbReference>
<dbReference type="Gene3D" id="3.40.50.300">
    <property type="entry name" value="P-loop containing nucleotide triphosphate hydrolases"/>
    <property type="match status" value="1"/>
</dbReference>
<evidence type="ECO:0000313" key="2">
    <source>
        <dbReference type="EMBL" id="QGT99097.1"/>
    </source>
</evidence>
<dbReference type="KEGG" id="salq:SYNTR_0504"/>
<dbReference type="RefSeq" id="WP_156203026.1">
    <property type="nucleotide sequence ID" value="NZ_CP046457.1"/>
</dbReference>
<evidence type="ECO:0000259" key="1">
    <source>
        <dbReference type="Pfam" id="PF03205"/>
    </source>
</evidence>
<dbReference type="Pfam" id="PF03205">
    <property type="entry name" value="MobB"/>
    <property type="match status" value="1"/>
</dbReference>
<evidence type="ECO:0000313" key="3">
    <source>
        <dbReference type="Proteomes" id="UP000426444"/>
    </source>
</evidence>
<keyword evidence="3" id="KW-1185">Reference proteome</keyword>
<sequence>MKIISFVGRHNCGKTTLLTKIIPLLKKEGINVAVVKHSAKEIHELPSDKDSDRLFNSGSDVVYFVSPKLSVYYSKDKKEKSLNDVLNSIPNNIDLVIIEGYKKEDYPKIEVIRKDIDALPIKGLTNVIAKVTDCTIDSQLPVFSFNDEDLITRFIIKWLSK</sequence>
<dbReference type="InterPro" id="IPR027417">
    <property type="entry name" value="P-loop_NTPase"/>
</dbReference>
<feature type="domain" description="Molybdopterin-guanine dinucleotide biosynthesis protein B (MobB)" evidence="1">
    <location>
        <begin position="3"/>
        <end position="133"/>
    </location>
</feature>
<dbReference type="InterPro" id="IPR004435">
    <property type="entry name" value="MobB_dom"/>
</dbReference>
<dbReference type="SUPFAM" id="SSF52540">
    <property type="entry name" value="P-loop containing nucleoside triphosphate hydrolases"/>
    <property type="match status" value="1"/>
</dbReference>
<accession>A0A6I6D9F3</accession>
<dbReference type="Proteomes" id="UP000426444">
    <property type="component" value="Chromosome"/>
</dbReference>
<gene>
    <name evidence="2" type="ORF">SYNTR_0504</name>
</gene>
<dbReference type="GO" id="GO:0006777">
    <property type="term" value="P:Mo-molybdopterin cofactor biosynthetic process"/>
    <property type="evidence" value="ECO:0007669"/>
    <property type="project" value="InterPro"/>
</dbReference>
<dbReference type="InterPro" id="IPR052539">
    <property type="entry name" value="MGD_biosynthesis_adapter"/>
</dbReference>